<evidence type="ECO:0000313" key="2">
    <source>
        <dbReference type="EMBL" id="MED6187403.1"/>
    </source>
</evidence>
<evidence type="ECO:0008006" key="4">
    <source>
        <dbReference type="Google" id="ProtNLM"/>
    </source>
</evidence>
<feature type="non-terminal residue" evidence="2">
    <location>
        <position position="1"/>
    </location>
</feature>
<keyword evidence="3" id="KW-1185">Reference proteome</keyword>
<name>A0ABU6WTA1_9FABA</name>
<dbReference type="SUPFAM" id="SSF54928">
    <property type="entry name" value="RNA-binding domain, RBD"/>
    <property type="match status" value="1"/>
</dbReference>
<organism evidence="2 3">
    <name type="scientific">Stylosanthes scabra</name>
    <dbReference type="NCBI Taxonomy" id="79078"/>
    <lineage>
        <taxon>Eukaryota</taxon>
        <taxon>Viridiplantae</taxon>
        <taxon>Streptophyta</taxon>
        <taxon>Embryophyta</taxon>
        <taxon>Tracheophyta</taxon>
        <taxon>Spermatophyta</taxon>
        <taxon>Magnoliopsida</taxon>
        <taxon>eudicotyledons</taxon>
        <taxon>Gunneridae</taxon>
        <taxon>Pentapetalae</taxon>
        <taxon>rosids</taxon>
        <taxon>fabids</taxon>
        <taxon>Fabales</taxon>
        <taxon>Fabaceae</taxon>
        <taxon>Papilionoideae</taxon>
        <taxon>50 kb inversion clade</taxon>
        <taxon>dalbergioids sensu lato</taxon>
        <taxon>Dalbergieae</taxon>
        <taxon>Pterocarpus clade</taxon>
        <taxon>Stylosanthes</taxon>
    </lineage>
</organism>
<dbReference type="Gene3D" id="3.30.70.330">
    <property type="match status" value="1"/>
</dbReference>
<feature type="region of interest" description="Disordered" evidence="1">
    <location>
        <begin position="67"/>
        <end position="88"/>
    </location>
</feature>
<proteinExistence type="predicted"/>
<sequence length="167" mass="18793">VVDVYISRKPRKSNPNYFGFVRFDFRNHAVQSLNGIFLDGRKILVSVAKYGRGTRDNRMELLNPKSVKTTEEQGPMSHPKNPSTNCMSFKHALLGGHQKTDNREHKEANPMKKVEVVPSPEEKGLLNRSVVAESVKPIKFGCVVHRAVKQVGLAHLGPARLARFYTD</sequence>
<evidence type="ECO:0000256" key="1">
    <source>
        <dbReference type="SAM" id="MobiDB-lite"/>
    </source>
</evidence>
<dbReference type="EMBL" id="JASCZI010182231">
    <property type="protein sequence ID" value="MED6187403.1"/>
    <property type="molecule type" value="Genomic_DNA"/>
</dbReference>
<dbReference type="Proteomes" id="UP001341840">
    <property type="component" value="Unassembled WGS sequence"/>
</dbReference>
<accession>A0ABU6WTA1</accession>
<reference evidence="2 3" key="1">
    <citation type="journal article" date="2023" name="Plants (Basel)">
        <title>Bridging the Gap: Combining Genomics and Transcriptomics Approaches to Understand Stylosanthes scabra, an Orphan Legume from the Brazilian Caatinga.</title>
        <authorList>
            <person name="Ferreira-Neto J.R.C."/>
            <person name="da Silva M.D."/>
            <person name="Binneck E."/>
            <person name="de Melo N.F."/>
            <person name="da Silva R.H."/>
            <person name="de Melo A.L.T.M."/>
            <person name="Pandolfi V."/>
            <person name="Bustamante F.O."/>
            <person name="Brasileiro-Vidal A.C."/>
            <person name="Benko-Iseppon A.M."/>
        </authorList>
    </citation>
    <scope>NUCLEOTIDE SEQUENCE [LARGE SCALE GENOMIC DNA]</scope>
    <source>
        <tissue evidence="2">Leaves</tissue>
    </source>
</reference>
<protein>
    <recommendedName>
        <fullName evidence="4">RRM domain-containing protein</fullName>
    </recommendedName>
</protein>
<comment type="caution">
    <text evidence="2">The sequence shown here is derived from an EMBL/GenBank/DDBJ whole genome shotgun (WGS) entry which is preliminary data.</text>
</comment>
<evidence type="ECO:0000313" key="3">
    <source>
        <dbReference type="Proteomes" id="UP001341840"/>
    </source>
</evidence>
<gene>
    <name evidence="2" type="ORF">PIB30_076099</name>
</gene>
<dbReference type="InterPro" id="IPR035979">
    <property type="entry name" value="RBD_domain_sf"/>
</dbReference>
<dbReference type="InterPro" id="IPR012677">
    <property type="entry name" value="Nucleotide-bd_a/b_plait_sf"/>
</dbReference>